<dbReference type="PROSITE" id="PS00518">
    <property type="entry name" value="ZF_RING_1"/>
    <property type="match status" value="1"/>
</dbReference>
<accession>A0ABR3G293</accession>
<reference evidence="7 8" key="1">
    <citation type="submission" date="2024-02" db="EMBL/GenBank/DDBJ databases">
        <title>A draft genome for the cacao thread blight pathogen Marasmius crinis-equi.</title>
        <authorList>
            <person name="Cohen S.P."/>
            <person name="Baruah I.K."/>
            <person name="Amoako-Attah I."/>
            <person name="Bukari Y."/>
            <person name="Meinhardt L.W."/>
            <person name="Bailey B.A."/>
        </authorList>
    </citation>
    <scope>NUCLEOTIDE SEQUENCE [LARGE SCALE GENOMIC DNA]</scope>
    <source>
        <strain evidence="7 8">GH-76</strain>
    </source>
</reference>
<dbReference type="InterPro" id="IPR039577">
    <property type="entry name" value="Rad18"/>
</dbReference>
<evidence type="ECO:0000313" key="7">
    <source>
        <dbReference type="EMBL" id="KAL0581803.1"/>
    </source>
</evidence>
<dbReference type="Pfam" id="PF13445">
    <property type="entry name" value="zf-RING_UBOX"/>
    <property type="match status" value="1"/>
</dbReference>
<keyword evidence="3" id="KW-0862">Zinc</keyword>
<sequence length="267" mass="30092">MATNRYATRRTGPPAISTAPLQKTSAPSIDKNKGKSTAKPLVFTDVIEISSDEDEGPQLPQKRKPPPPANSASLSRLEKEVKKLKEENARLAQKQAQSEKELERHKKEKEKNTIRLDVSDLEELISCEICTMKLWTPCILSGCGHTFCQSCLQDWFSTTLAQHMTTYPHYDVNQRLPTFVQDAVDLQPQYAPLFLQQYAPALPPQPPYTCPTCRAPVKSRPIEDYSLKAVVRTVAKAQRESSPRKPPPPARRRGREEGPWDGFFPRA</sequence>
<evidence type="ECO:0000259" key="6">
    <source>
        <dbReference type="PROSITE" id="PS50089"/>
    </source>
</evidence>
<evidence type="ECO:0000256" key="2">
    <source>
        <dbReference type="ARBA" id="ARBA00022771"/>
    </source>
</evidence>
<feature type="region of interest" description="Disordered" evidence="5">
    <location>
        <begin position="1"/>
        <end position="110"/>
    </location>
</feature>
<dbReference type="Gene3D" id="3.30.40.10">
    <property type="entry name" value="Zinc/RING finger domain, C3HC4 (zinc finger)"/>
    <property type="match status" value="1"/>
</dbReference>
<proteinExistence type="predicted"/>
<evidence type="ECO:0000256" key="5">
    <source>
        <dbReference type="SAM" id="MobiDB-lite"/>
    </source>
</evidence>
<protein>
    <recommendedName>
        <fullName evidence="6">RING-type domain-containing protein</fullName>
    </recommendedName>
</protein>
<keyword evidence="2 4" id="KW-0863">Zinc-finger</keyword>
<dbReference type="InterPro" id="IPR001841">
    <property type="entry name" value="Znf_RING"/>
</dbReference>
<organism evidence="7 8">
    <name type="scientific">Marasmius crinis-equi</name>
    <dbReference type="NCBI Taxonomy" id="585013"/>
    <lineage>
        <taxon>Eukaryota</taxon>
        <taxon>Fungi</taxon>
        <taxon>Dikarya</taxon>
        <taxon>Basidiomycota</taxon>
        <taxon>Agaricomycotina</taxon>
        <taxon>Agaricomycetes</taxon>
        <taxon>Agaricomycetidae</taxon>
        <taxon>Agaricales</taxon>
        <taxon>Marasmiineae</taxon>
        <taxon>Marasmiaceae</taxon>
        <taxon>Marasmius</taxon>
    </lineage>
</organism>
<dbReference type="PANTHER" id="PTHR14134">
    <property type="entry name" value="E3 UBIQUITIN-PROTEIN LIGASE RAD18"/>
    <property type="match status" value="1"/>
</dbReference>
<dbReference type="InterPro" id="IPR017907">
    <property type="entry name" value="Znf_RING_CS"/>
</dbReference>
<feature type="compositionally biased region" description="Basic and acidic residues" evidence="5">
    <location>
        <begin position="76"/>
        <end position="89"/>
    </location>
</feature>
<dbReference type="InterPro" id="IPR013083">
    <property type="entry name" value="Znf_RING/FYVE/PHD"/>
</dbReference>
<feature type="compositionally biased region" description="Basic and acidic residues" evidence="5">
    <location>
        <begin position="97"/>
        <end position="110"/>
    </location>
</feature>
<comment type="caution">
    <text evidence="7">The sequence shown here is derived from an EMBL/GenBank/DDBJ whole genome shotgun (WGS) entry which is preliminary data.</text>
</comment>
<dbReference type="SMART" id="SM00184">
    <property type="entry name" value="RING"/>
    <property type="match status" value="1"/>
</dbReference>
<evidence type="ECO:0000256" key="1">
    <source>
        <dbReference type="ARBA" id="ARBA00022723"/>
    </source>
</evidence>
<keyword evidence="8" id="KW-1185">Reference proteome</keyword>
<feature type="region of interest" description="Disordered" evidence="5">
    <location>
        <begin position="234"/>
        <end position="267"/>
    </location>
</feature>
<dbReference type="SUPFAM" id="SSF57850">
    <property type="entry name" value="RING/U-box"/>
    <property type="match status" value="1"/>
</dbReference>
<keyword evidence="1" id="KW-0479">Metal-binding</keyword>
<dbReference type="Proteomes" id="UP001465976">
    <property type="component" value="Unassembled WGS sequence"/>
</dbReference>
<feature type="domain" description="RING-type" evidence="6">
    <location>
        <begin position="127"/>
        <end position="214"/>
    </location>
</feature>
<dbReference type="EMBL" id="JBAHYK010000003">
    <property type="protein sequence ID" value="KAL0581803.1"/>
    <property type="molecule type" value="Genomic_DNA"/>
</dbReference>
<dbReference type="PANTHER" id="PTHR14134:SF3">
    <property type="entry name" value="RING-CH-TYPE DOMAIN-CONTAINING PROTEIN"/>
    <property type="match status" value="1"/>
</dbReference>
<evidence type="ECO:0000256" key="4">
    <source>
        <dbReference type="PROSITE-ProRule" id="PRU00175"/>
    </source>
</evidence>
<evidence type="ECO:0000313" key="8">
    <source>
        <dbReference type="Proteomes" id="UP001465976"/>
    </source>
</evidence>
<name>A0ABR3G293_9AGAR</name>
<dbReference type="InterPro" id="IPR027370">
    <property type="entry name" value="Znf-RING_euk"/>
</dbReference>
<dbReference type="PROSITE" id="PS50089">
    <property type="entry name" value="ZF_RING_2"/>
    <property type="match status" value="1"/>
</dbReference>
<evidence type="ECO:0000256" key="3">
    <source>
        <dbReference type="ARBA" id="ARBA00022833"/>
    </source>
</evidence>
<gene>
    <name evidence="7" type="ORF">V5O48_000171</name>
</gene>